<feature type="domain" description="HTH cro/C1-type" evidence="2">
    <location>
        <begin position="12"/>
        <end position="45"/>
    </location>
</feature>
<proteinExistence type="predicted"/>
<evidence type="ECO:0000259" key="2">
    <source>
        <dbReference type="PROSITE" id="PS50943"/>
    </source>
</evidence>
<protein>
    <recommendedName>
        <fullName evidence="2">HTH cro/C1-type domain-containing protein</fullName>
    </recommendedName>
</protein>
<sequence>MTQPAVAGADASAAYLSRIESGQRRPDVALLQRIADRLQVPVDALLDDGPQHDPDEVRLTLDYAELALESGEIDEAETRSRAVLADGSAAFAGMDDRATYLHGRALEAQGRLDDAIVELERLTGTPTDLQWVRSRIALSRCYREGGDLTKAVECGEGVLAALAGSGLAGCDEAVQLAVTVAAAHFERGDRGEAVRICRRTVEEAEGTGSTTARASAYWNASLVEAERGSTRAAVALAERALALLGEGSDPRNVARLRTTLGDLYLTLEEPEVDLAERLLLRAADELDGSSAGLVDLARNRLARARARLLAGDPVAARALAEDVCGEMTGVAPLLLADGYAVQGQAAAAMGDFTDARDRYRRAVLVLTGVGADRSAADLWYDLGSLWDDLGELDAARDAYRRAAASSGLRARRAAPQRVLQQHQPRSRSLE</sequence>
<name>A0A6J4LHJ4_9ACTN</name>
<feature type="region of interest" description="Disordered" evidence="1">
    <location>
        <begin position="411"/>
        <end position="430"/>
    </location>
</feature>
<dbReference type="GO" id="GO:0003677">
    <property type="term" value="F:DNA binding"/>
    <property type="evidence" value="ECO:0007669"/>
    <property type="project" value="InterPro"/>
</dbReference>
<reference evidence="3" key="1">
    <citation type="submission" date="2020-02" db="EMBL/GenBank/DDBJ databases">
        <authorList>
            <person name="Meier V. D."/>
        </authorList>
    </citation>
    <scope>NUCLEOTIDE SEQUENCE</scope>
    <source>
        <strain evidence="3">AVDCRST_MAG34</strain>
    </source>
</reference>
<gene>
    <name evidence="3" type="ORF">AVDCRST_MAG34-403</name>
</gene>
<dbReference type="SUPFAM" id="SSF48452">
    <property type="entry name" value="TPR-like"/>
    <property type="match status" value="2"/>
</dbReference>
<dbReference type="CDD" id="cd00093">
    <property type="entry name" value="HTH_XRE"/>
    <property type="match status" value="1"/>
</dbReference>
<evidence type="ECO:0000256" key="1">
    <source>
        <dbReference type="SAM" id="MobiDB-lite"/>
    </source>
</evidence>
<dbReference type="InterPro" id="IPR011990">
    <property type="entry name" value="TPR-like_helical_dom_sf"/>
</dbReference>
<organism evidence="3">
    <name type="scientific">uncultured Nocardioidaceae bacterium</name>
    <dbReference type="NCBI Taxonomy" id="253824"/>
    <lineage>
        <taxon>Bacteria</taxon>
        <taxon>Bacillati</taxon>
        <taxon>Actinomycetota</taxon>
        <taxon>Actinomycetes</taxon>
        <taxon>Propionibacteriales</taxon>
        <taxon>Nocardioidaceae</taxon>
        <taxon>environmental samples</taxon>
    </lineage>
</organism>
<dbReference type="InterPro" id="IPR001387">
    <property type="entry name" value="Cro/C1-type_HTH"/>
</dbReference>
<dbReference type="SMART" id="SM00028">
    <property type="entry name" value="TPR"/>
    <property type="match status" value="3"/>
</dbReference>
<dbReference type="Gene3D" id="1.25.40.10">
    <property type="entry name" value="Tetratricopeptide repeat domain"/>
    <property type="match status" value="1"/>
</dbReference>
<evidence type="ECO:0000313" key="3">
    <source>
        <dbReference type="EMBL" id="CAA9333401.1"/>
    </source>
</evidence>
<dbReference type="EMBL" id="CADCUI010000009">
    <property type="protein sequence ID" value="CAA9333401.1"/>
    <property type="molecule type" value="Genomic_DNA"/>
</dbReference>
<dbReference type="InterPro" id="IPR019734">
    <property type="entry name" value="TPR_rpt"/>
</dbReference>
<dbReference type="Gene3D" id="1.10.260.40">
    <property type="entry name" value="lambda repressor-like DNA-binding domains"/>
    <property type="match status" value="1"/>
</dbReference>
<dbReference type="Pfam" id="PF01381">
    <property type="entry name" value="HTH_3"/>
    <property type="match status" value="1"/>
</dbReference>
<dbReference type="PROSITE" id="PS50943">
    <property type="entry name" value="HTH_CROC1"/>
    <property type="match status" value="1"/>
</dbReference>
<dbReference type="Pfam" id="PF13432">
    <property type="entry name" value="TPR_16"/>
    <property type="match status" value="2"/>
</dbReference>
<accession>A0A6J4LHJ4</accession>
<dbReference type="AlphaFoldDB" id="A0A6J4LHJ4"/>
<dbReference type="SUPFAM" id="SSF47413">
    <property type="entry name" value="lambda repressor-like DNA-binding domains"/>
    <property type="match status" value="1"/>
</dbReference>
<dbReference type="InterPro" id="IPR010982">
    <property type="entry name" value="Lambda_DNA-bd_dom_sf"/>
</dbReference>